<dbReference type="Pfam" id="PF07734">
    <property type="entry name" value="FBA_1"/>
    <property type="match status" value="1"/>
</dbReference>
<evidence type="ECO:0000313" key="5">
    <source>
        <dbReference type="RefSeq" id="XP_010263253.1"/>
    </source>
</evidence>
<keyword evidence="4" id="KW-1185">Reference proteome</keyword>
<dbReference type="NCBIfam" id="TIGR01640">
    <property type="entry name" value="F_box_assoc_1"/>
    <property type="match status" value="1"/>
</dbReference>
<dbReference type="InterPro" id="IPR001810">
    <property type="entry name" value="F-box_dom"/>
</dbReference>
<accession>A0A1U8AKW2</accession>
<evidence type="ECO:0000259" key="2">
    <source>
        <dbReference type="Pfam" id="PF07734"/>
    </source>
</evidence>
<evidence type="ECO:0000259" key="3">
    <source>
        <dbReference type="Pfam" id="PF12937"/>
    </source>
</evidence>
<evidence type="ECO:0000313" key="4">
    <source>
        <dbReference type="Proteomes" id="UP000189703"/>
    </source>
</evidence>
<dbReference type="PANTHER" id="PTHR35546">
    <property type="entry name" value="F-BOX PROTEIN INTERACTION DOMAIN PROTEIN-RELATED"/>
    <property type="match status" value="1"/>
</dbReference>
<organism evidence="4 5">
    <name type="scientific">Nelumbo nucifera</name>
    <name type="common">Sacred lotus</name>
    <dbReference type="NCBI Taxonomy" id="4432"/>
    <lineage>
        <taxon>Eukaryota</taxon>
        <taxon>Viridiplantae</taxon>
        <taxon>Streptophyta</taxon>
        <taxon>Embryophyta</taxon>
        <taxon>Tracheophyta</taxon>
        <taxon>Spermatophyta</taxon>
        <taxon>Magnoliopsida</taxon>
        <taxon>Proteales</taxon>
        <taxon>Nelumbonaceae</taxon>
        <taxon>Nelumbo</taxon>
    </lineage>
</organism>
<gene>
    <name evidence="5" type="primary">LOC104601571</name>
</gene>
<dbReference type="OMA" id="PAKNEYH"/>
<feature type="domain" description="F-box associated beta-propeller type 1" evidence="2">
    <location>
        <begin position="150"/>
        <end position="280"/>
    </location>
</feature>
<dbReference type="SUPFAM" id="SSF117281">
    <property type="entry name" value="Kelch motif"/>
    <property type="match status" value="1"/>
</dbReference>
<dbReference type="Pfam" id="PF12937">
    <property type="entry name" value="F-box-like"/>
    <property type="match status" value="1"/>
</dbReference>
<dbReference type="PANTHER" id="PTHR35546:SF115">
    <property type="entry name" value="F-BOX DOMAIN-CONTAINING PROTEIN"/>
    <property type="match status" value="1"/>
</dbReference>
<name>A0A1U8AKW2_NELNU</name>
<dbReference type="Proteomes" id="UP000189703">
    <property type="component" value="Unplaced"/>
</dbReference>
<reference evidence="5" key="1">
    <citation type="submission" date="2025-08" db="UniProtKB">
        <authorList>
            <consortium name="RefSeq"/>
        </authorList>
    </citation>
    <scope>IDENTIFICATION</scope>
</reference>
<dbReference type="Gene3D" id="1.20.1280.50">
    <property type="match status" value="1"/>
</dbReference>
<dbReference type="GeneID" id="104601571"/>
<dbReference type="InterPro" id="IPR036047">
    <property type="entry name" value="F-box-like_dom_sf"/>
</dbReference>
<dbReference type="AlphaFoldDB" id="A0A1U8AKW2"/>
<sequence length="431" mass="49404">MACFKRCCTYYPSSDDDEVLESPPHSFSAMLTRDDDPIADNQEPVEPQQQQPLSWDMVSDSQDLMTDILSRLPMTDVLRAKPVSKRWHSLISDPLFISEFCRRHPTSVSGLLFFGTSKASGLEFVPFNSNNPTSTPLMDFSSVLGIEVEHSCNGLFLCCKDSYYIYNPAMNQFRLLPPQPSHKMAFSVSVAFDPRRSAHYKVVFIIGSESSEGDGWQIEMYSSETRQWRLSGEPFTSDGMGFGPGVFWNGAMHWICRPDTLLCFDVDRECLIETPTMPQGSRRGEYLYFGESRNHLHLIVTSSEQPIHGDGDGDDSQVRCLDVFEMEKDYSGWFLKYRVDLNRRHKCVSILHLVQGEEEEEQSSLVMYVPDSIYSYDLKKQRFTSLTVNRINIPGRSACLTRLNVNHQSITSRIKYFWYSAHQYMETMSVV</sequence>
<feature type="compositionally biased region" description="Low complexity" evidence="1">
    <location>
        <begin position="42"/>
        <end position="52"/>
    </location>
</feature>
<dbReference type="RefSeq" id="XP_010263253.1">
    <property type="nucleotide sequence ID" value="XM_010264951.2"/>
</dbReference>
<dbReference type="KEGG" id="nnu:104601571"/>
<dbReference type="InterPro" id="IPR055290">
    <property type="entry name" value="At3g26010-like"/>
</dbReference>
<dbReference type="OrthoDB" id="605328at2759"/>
<proteinExistence type="predicted"/>
<feature type="domain" description="F-box" evidence="3">
    <location>
        <begin position="63"/>
        <end position="102"/>
    </location>
</feature>
<evidence type="ECO:0000256" key="1">
    <source>
        <dbReference type="SAM" id="MobiDB-lite"/>
    </source>
</evidence>
<feature type="region of interest" description="Disordered" evidence="1">
    <location>
        <begin position="15"/>
        <end position="52"/>
    </location>
</feature>
<dbReference type="InterPro" id="IPR006527">
    <property type="entry name" value="F-box-assoc_dom_typ1"/>
</dbReference>
<dbReference type="SUPFAM" id="SSF81383">
    <property type="entry name" value="F-box domain"/>
    <property type="match status" value="1"/>
</dbReference>
<dbReference type="CDD" id="cd22157">
    <property type="entry name" value="F-box_AtFBW1-like"/>
    <property type="match status" value="1"/>
</dbReference>
<dbReference type="InterPro" id="IPR015915">
    <property type="entry name" value="Kelch-typ_b-propeller"/>
</dbReference>
<protein>
    <submittedName>
        <fullName evidence="5">F-box protein At5g07610-like</fullName>
    </submittedName>
</protein>
<dbReference type="eggNOG" id="ENOG502QQSC">
    <property type="taxonomic scope" value="Eukaryota"/>
</dbReference>
<dbReference type="InterPro" id="IPR017451">
    <property type="entry name" value="F-box-assoc_interact_dom"/>
</dbReference>